<dbReference type="STRING" id="112903.SAMN04490178_12610"/>
<dbReference type="Proteomes" id="UP000198847">
    <property type="component" value="Unassembled WGS sequence"/>
</dbReference>
<dbReference type="InterPro" id="IPR037171">
    <property type="entry name" value="NagB/RpiA_transferase-like"/>
</dbReference>
<sequence>MGAGDILQTGKIVLLATGSQKAAVLKKLLTGAAVTTQVPCTPLKLHWDVTVILDQELARQIGASS</sequence>
<dbReference type="OrthoDB" id="9791139at2"/>
<name>A0A1H8XMI1_9FIRM</name>
<dbReference type="EMBL" id="FODY01000026">
    <property type="protein sequence ID" value="SEP40981.1"/>
    <property type="molecule type" value="Genomic_DNA"/>
</dbReference>
<reference evidence="1 2" key="1">
    <citation type="submission" date="2016-10" db="EMBL/GenBank/DDBJ databases">
        <authorList>
            <person name="de Groot N.N."/>
        </authorList>
    </citation>
    <scope>NUCLEOTIDE SEQUENCE [LARGE SCALE GENOMIC DNA]</scope>
    <source>
        <strain evidence="1 2">DSM 13305</strain>
    </source>
</reference>
<dbReference type="SUPFAM" id="SSF100950">
    <property type="entry name" value="NagB/RpiA/CoA transferase-like"/>
    <property type="match status" value="1"/>
</dbReference>
<keyword evidence="2" id="KW-1185">Reference proteome</keyword>
<gene>
    <name evidence="1" type="ORF">SAMN04490178_12610</name>
</gene>
<organism evidence="1 2">
    <name type="scientific">Propionispora vibrioides</name>
    <dbReference type="NCBI Taxonomy" id="112903"/>
    <lineage>
        <taxon>Bacteria</taxon>
        <taxon>Bacillati</taxon>
        <taxon>Bacillota</taxon>
        <taxon>Negativicutes</taxon>
        <taxon>Selenomonadales</taxon>
        <taxon>Sporomusaceae</taxon>
        <taxon>Propionispora</taxon>
    </lineage>
</organism>
<accession>A0A1H8XMI1</accession>
<evidence type="ECO:0000313" key="1">
    <source>
        <dbReference type="EMBL" id="SEP40981.1"/>
    </source>
</evidence>
<dbReference type="AlphaFoldDB" id="A0A1H8XMI1"/>
<protein>
    <submittedName>
        <fullName evidence="1">Glucosamine-6-phosphate deaminase</fullName>
    </submittedName>
</protein>
<dbReference type="RefSeq" id="WP_091750391.1">
    <property type="nucleotide sequence ID" value="NZ_FODY01000026.1"/>
</dbReference>
<dbReference type="Gene3D" id="3.40.50.1360">
    <property type="match status" value="1"/>
</dbReference>
<proteinExistence type="predicted"/>
<evidence type="ECO:0000313" key="2">
    <source>
        <dbReference type="Proteomes" id="UP000198847"/>
    </source>
</evidence>